<dbReference type="PANTHER" id="PTHR22600">
    <property type="entry name" value="BETA-HEXOSAMINIDASE"/>
    <property type="match status" value="1"/>
</dbReference>
<dbReference type="Gene3D" id="3.30.379.10">
    <property type="entry name" value="Chitobiase/beta-hexosaminidase domain 2-like"/>
    <property type="match status" value="1"/>
</dbReference>
<accession>A0A7C1K015</accession>
<dbReference type="GO" id="GO:0004563">
    <property type="term" value="F:beta-N-acetylhexosaminidase activity"/>
    <property type="evidence" value="ECO:0007669"/>
    <property type="project" value="UniProtKB-EC"/>
</dbReference>
<dbReference type="EC" id="3.2.1.52" evidence="3"/>
<protein>
    <recommendedName>
        <fullName evidence="3">beta-N-acetylhexosaminidase</fullName>
        <ecNumber evidence="3">3.2.1.52</ecNumber>
    </recommendedName>
</protein>
<evidence type="ECO:0000256" key="1">
    <source>
        <dbReference type="ARBA" id="ARBA00001231"/>
    </source>
</evidence>
<evidence type="ECO:0000313" key="9">
    <source>
        <dbReference type="EMBL" id="HDX33610.1"/>
    </source>
</evidence>
<evidence type="ECO:0000256" key="5">
    <source>
        <dbReference type="ARBA" id="ARBA00023295"/>
    </source>
</evidence>
<evidence type="ECO:0000256" key="3">
    <source>
        <dbReference type="ARBA" id="ARBA00012663"/>
    </source>
</evidence>
<dbReference type="GO" id="GO:0005975">
    <property type="term" value="P:carbohydrate metabolic process"/>
    <property type="evidence" value="ECO:0007669"/>
    <property type="project" value="InterPro"/>
</dbReference>
<evidence type="ECO:0000256" key="6">
    <source>
        <dbReference type="PIRSR" id="PIRSR625705-1"/>
    </source>
</evidence>
<dbReference type="GO" id="GO:0016020">
    <property type="term" value="C:membrane"/>
    <property type="evidence" value="ECO:0007669"/>
    <property type="project" value="TreeGrafter"/>
</dbReference>
<comment type="catalytic activity">
    <reaction evidence="1">
        <text>Hydrolysis of terminal non-reducing N-acetyl-D-hexosamine residues in N-acetyl-beta-D-hexosaminides.</text>
        <dbReference type="EC" id="3.2.1.52"/>
    </reaction>
</comment>
<dbReference type="InterPro" id="IPR015882">
    <property type="entry name" value="HEX_bac_N"/>
</dbReference>
<dbReference type="AlphaFoldDB" id="A0A7C1K015"/>
<evidence type="ECO:0000259" key="8">
    <source>
        <dbReference type="Pfam" id="PF02838"/>
    </source>
</evidence>
<comment type="caution">
    <text evidence="9">The sequence shown here is derived from an EMBL/GenBank/DDBJ whole genome shotgun (WGS) entry which is preliminary data.</text>
</comment>
<evidence type="ECO:0000259" key="7">
    <source>
        <dbReference type="Pfam" id="PF00728"/>
    </source>
</evidence>
<keyword evidence="4 9" id="KW-0378">Hydrolase</keyword>
<dbReference type="PRINTS" id="PR00738">
    <property type="entry name" value="GLHYDRLASE20"/>
</dbReference>
<sequence>MSRDFIFLPTPQHLEFFDDTFMLKANALICIQAPSVQENLLAARQLQQAIHAVPGLRWEIVGGATAPAEQIGAVLAITPSATTHPQGYQLAITKEAIHLIASTPAGLFYGVQTLRQLLSQCGRQVPALRCHDWPDFPNRGVMLDVSRDKVPTMKTLLELVDLLASWKINQLQLYFEHIFAYRNHPTVWQEDSPFTAEEILELDRFCRERFIELVPNQNSFGHLEQWLVRPEYIHLAEAPEGCDTPWGPRDKPFSLQPTEESLNFLRSLYDELLPNFSSRQFNVGCDETIDLGKGRSRALAEELGVGRLYLNFLRKIHREVRGRGYTMQFWGDIIVEHPELVPELPRDVIALEWGYEANHPFDEHGALFAASGIPFYVCPGTSSWNSIAGRTTNAIENIRNAAANGLKYGAVGLLNTDWGDHGHWQPLPVSYLGLAVGAAHAWAHDANCALPLQDALSRFAFRDETGIMGRIAADLGDIYRFTGVTMHNASVLFRILQATPTQIIEWLRANTVGDLPQRLRSVLDAIDGIIGNLHNTSMQREDAELIKREFAWAADMLRHACWRALWALNIERNVGNDTLRQWLLQEADRLLPEFEAIWHARNRPGGFSRSVARLKRMREDYLEARL</sequence>
<feature type="active site" description="Proton donor" evidence="6">
    <location>
        <position position="287"/>
    </location>
</feature>
<organism evidence="9">
    <name type="scientific">Caldilinea aerophila</name>
    <dbReference type="NCBI Taxonomy" id="133453"/>
    <lineage>
        <taxon>Bacteria</taxon>
        <taxon>Bacillati</taxon>
        <taxon>Chloroflexota</taxon>
        <taxon>Caldilineae</taxon>
        <taxon>Caldilineales</taxon>
        <taxon>Caldilineaceae</taxon>
        <taxon>Caldilinea</taxon>
    </lineage>
</organism>
<proteinExistence type="inferred from homology"/>
<dbReference type="GO" id="GO:0030203">
    <property type="term" value="P:glycosaminoglycan metabolic process"/>
    <property type="evidence" value="ECO:0007669"/>
    <property type="project" value="TreeGrafter"/>
</dbReference>
<feature type="domain" description="Beta-hexosaminidase bacterial type N-terminal" evidence="8">
    <location>
        <begin position="8"/>
        <end position="133"/>
    </location>
</feature>
<dbReference type="EMBL" id="DSMG01000196">
    <property type="protein sequence ID" value="HDX33610.1"/>
    <property type="molecule type" value="Genomic_DNA"/>
</dbReference>
<feature type="domain" description="Glycoside hydrolase family 20 catalytic" evidence="7">
    <location>
        <begin position="136"/>
        <end position="374"/>
    </location>
</feature>
<dbReference type="InterPro" id="IPR029018">
    <property type="entry name" value="Hex-like_dom2"/>
</dbReference>
<keyword evidence="5" id="KW-0326">Glycosidase</keyword>
<dbReference type="Pfam" id="PF02838">
    <property type="entry name" value="Glyco_hydro_20b"/>
    <property type="match status" value="1"/>
</dbReference>
<dbReference type="CDD" id="cd06565">
    <property type="entry name" value="GH20_GcnA-like"/>
    <property type="match status" value="1"/>
</dbReference>
<dbReference type="InterPro" id="IPR015883">
    <property type="entry name" value="Glyco_hydro_20_cat"/>
</dbReference>
<gene>
    <name evidence="9" type="ORF">ENQ20_19320</name>
</gene>
<dbReference type="InterPro" id="IPR017853">
    <property type="entry name" value="GH"/>
</dbReference>
<dbReference type="PANTHER" id="PTHR22600:SF57">
    <property type="entry name" value="BETA-N-ACETYLHEXOSAMINIDASE"/>
    <property type="match status" value="1"/>
</dbReference>
<dbReference type="Pfam" id="PF00728">
    <property type="entry name" value="Glyco_hydro_20"/>
    <property type="match status" value="1"/>
</dbReference>
<comment type="similarity">
    <text evidence="2">Belongs to the glycosyl hydrolase 20 family.</text>
</comment>
<dbReference type="SUPFAM" id="SSF55545">
    <property type="entry name" value="beta-N-acetylhexosaminidase-like domain"/>
    <property type="match status" value="1"/>
</dbReference>
<evidence type="ECO:0000256" key="4">
    <source>
        <dbReference type="ARBA" id="ARBA00022801"/>
    </source>
</evidence>
<dbReference type="InterPro" id="IPR025705">
    <property type="entry name" value="Beta_hexosaminidase_sua/sub"/>
</dbReference>
<evidence type="ECO:0000256" key="2">
    <source>
        <dbReference type="ARBA" id="ARBA00006285"/>
    </source>
</evidence>
<dbReference type="Gene3D" id="3.20.20.80">
    <property type="entry name" value="Glycosidases"/>
    <property type="match status" value="1"/>
</dbReference>
<reference evidence="9" key="1">
    <citation type="journal article" date="2020" name="mSystems">
        <title>Genome- and Community-Level Interaction Insights into Carbon Utilization and Element Cycling Functions of Hydrothermarchaeota in Hydrothermal Sediment.</title>
        <authorList>
            <person name="Zhou Z."/>
            <person name="Liu Y."/>
            <person name="Xu W."/>
            <person name="Pan J."/>
            <person name="Luo Z.H."/>
            <person name="Li M."/>
        </authorList>
    </citation>
    <scope>NUCLEOTIDE SEQUENCE [LARGE SCALE GENOMIC DNA]</scope>
    <source>
        <strain evidence="9">SpSt-289</strain>
    </source>
</reference>
<dbReference type="SUPFAM" id="SSF51445">
    <property type="entry name" value="(Trans)glycosidases"/>
    <property type="match status" value="1"/>
</dbReference>
<name>A0A7C1K015_9CHLR</name>